<evidence type="ECO:0008006" key="5">
    <source>
        <dbReference type="Google" id="ProtNLM"/>
    </source>
</evidence>
<evidence type="ECO:0000313" key="2">
    <source>
        <dbReference type="EMBL" id="TFY52769.1"/>
    </source>
</evidence>
<evidence type="ECO:0000313" key="1">
    <source>
        <dbReference type="EMBL" id="KAH9830835.1"/>
    </source>
</evidence>
<dbReference type="Gene3D" id="3.30.710.10">
    <property type="entry name" value="Potassium Channel Kv1.1, Chain A"/>
    <property type="match status" value="1"/>
</dbReference>
<dbReference type="Proteomes" id="UP000298390">
    <property type="component" value="Unassembled WGS sequence"/>
</dbReference>
<dbReference type="InterPro" id="IPR011333">
    <property type="entry name" value="SKP1/BTB/POZ_sf"/>
</dbReference>
<evidence type="ECO:0000313" key="3">
    <source>
        <dbReference type="Proteomes" id="UP000298390"/>
    </source>
</evidence>
<accession>A0A4Y9XW40</accession>
<dbReference type="Proteomes" id="UP000814176">
    <property type="component" value="Unassembled WGS sequence"/>
</dbReference>
<dbReference type="OrthoDB" id="3238622at2759"/>
<organism evidence="2 3">
    <name type="scientific">Rhodofomes roseus</name>
    <dbReference type="NCBI Taxonomy" id="34475"/>
    <lineage>
        <taxon>Eukaryota</taxon>
        <taxon>Fungi</taxon>
        <taxon>Dikarya</taxon>
        <taxon>Basidiomycota</taxon>
        <taxon>Agaricomycotina</taxon>
        <taxon>Agaricomycetes</taxon>
        <taxon>Polyporales</taxon>
        <taxon>Rhodofomes</taxon>
    </lineage>
</organism>
<dbReference type="RefSeq" id="XP_047774096.1">
    <property type="nucleotide sequence ID" value="XM_047926127.1"/>
</dbReference>
<dbReference type="STRING" id="34475.A0A4Y9XW40"/>
<keyword evidence="4" id="KW-1185">Reference proteome</keyword>
<name>A0A4Y9XW40_9APHY</name>
<dbReference type="EMBL" id="JADCUA010000029">
    <property type="protein sequence ID" value="KAH9830835.1"/>
    <property type="molecule type" value="Genomic_DNA"/>
</dbReference>
<dbReference type="EMBL" id="SEKV01000923">
    <property type="protein sequence ID" value="TFY52769.1"/>
    <property type="molecule type" value="Genomic_DNA"/>
</dbReference>
<dbReference type="GeneID" id="72006859"/>
<protein>
    <recommendedName>
        <fullName evidence="5">BTB domain-containing protein</fullName>
    </recommendedName>
</protein>
<gene>
    <name evidence="1" type="ORF">C8Q71DRAFT_817189</name>
    <name evidence="2" type="ORF">EVJ58_g9826</name>
</gene>
<evidence type="ECO:0000313" key="4">
    <source>
        <dbReference type="Proteomes" id="UP000814176"/>
    </source>
</evidence>
<reference evidence="2 3" key="1">
    <citation type="submission" date="2019-01" db="EMBL/GenBank/DDBJ databases">
        <title>Genome sequencing of the rare red list fungi Fomitopsis rosea.</title>
        <authorList>
            <person name="Buettner E."/>
            <person name="Kellner H."/>
        </authorList>
    </citation>
    <scope>NUCLEOTIDE SEQUENCE [LARGE SCALE GENOMIC DNA]</scope>
    <source>
        <strain evidence="2 3">DSM 105464</strain>
    </source>
</reference>
<proteinExistence type="predicted"/>
<reference evidence="1 4" key="2">
    <citation type="journal article" date="2021" name="Environ. Microbiol.">
        <title>Gene family expansions and transcriptome signatures uncover fungal adaptations to wood decay.</title>
        <authorList>
            <person name="Hage H."/>
            <person name="Miyauchi S."/>
            <person name="Viragh M."/>
            <person name="Drula E."/>
            <person name="Min B."/>
            <person name="Chaduli D."/>
            <person name="Navarro D."/>
            <person name="Favel A."/>
            <person name="Norest M."/>
            <person name="Lesage-Meessen L."/>
            <person name="Balint B."/>
            <person name="Merenyi Z."/>
            <person name="de Eugenio L."/>
            <person name="Morin E."/>
            <person name="Martinez A.T."/>
            <person name="Baldrian P."/>
            <person name="Stursova M."/>
            <person name="Martinez M.J."/>
            <person name="Novotny C."/>
            <person name="Magnuson J.K."/>
            <person name="Spatafora J.W."/>
            <person name="Maurice S."/>
            <person name="Pangilinan J."/>
            <person name="Andreopoulos W."/>
            <person name="LaButti K."/>
            <person name="Hundley H."/>
            <person name="Na H."/>
            <person name="Kuo A."/>
            <person name="Barry K."/>
            <person name="Lipzen A."/>
            <person name="Henrissat B."/>
            <person name="Riley R."/>
            <person name="Ahrendt S."/>
            <person name="Nagy L.G."/>
            <person name="Grigoriev I.V."/>
            <person name="Martin F."/>
            <person name="Rosso M.N."/>
        </authorList>
    </citation>
    <scope>NUCLEOTIDE SEQUENCE [LARGE SCALE GENOMIC DNA]</scope>
    <source>
        <strain evidence="1 4">CIRM-BRFM 1785</strain>
    </source>
</reference>
<sequence>MQTATMLRPMTMFSDSDMTDASESTLISPPSNFHPLFSAFSEADIILGSRERVLFRINIATLKRTSAWFRAMFSLPTKAASPPGAAETLFLDEDTHTLEGLFRMVCGLPIPPLDSFDDIETLLHAAEKYDMPGPTSIIRIAVMRPAFLAEPIRLYAVACRYGWAEEARLASSHTLTLGIHAPEHKPSLMKLGTPALLGLMELHRSRREALRHRLDEPPFVNDMGDTACSHCGSIADYHTWRILKYAIIMEMDARPAGDTICNHGLLEWPAARACWDARCLTCNRVLYDKAETLRVVRECIDALPQTVDDLDIALPIA</sequence>
<comment type="caution">
    <text evidence="2">The sequence shown here is derived from an EMBL/GenBank/DDBJ whole genome shotgun (WGS) entry which is preliminary data.</text>
</comment>
<dbReference type="AlphaFoldDB" id="A0A4Y9XW40"/>